<dbReference type="SUPFAM" id="SSF46785">
    <property type="entry name" value="Winged helix' DNA-binding domain"/>
    <property type="match status" value="1"/>
</dbReference>
<dbReference type="Proteomes" id="UP000199126">
    <property type="component" value="Unassembled WGS sequence"/>
</dbReference>
<protein>
    <submittedName>
        <fullName evidence="3">Sugar-specific transcriptional regulator TrmB</fullName>
    </submittedName>
</protein>
<dbReference type="AlphaFoldDB" id="A0A1H8VGF2"/>
<sequence>MDTEANVEEAIEVLQQLGLKEYEARCFVGLTRLNTGTAKKLSDLTEVPRTRVYDAIRVLEAQGLVEIQHSSPQQFRAVSLEEATETLRDQYEERVERLHDALATVEIVDEDDESSVQEVWSMAGQDAIENRTEQLIGTATDEIVLVIGDESLLTEDLIETLNEVEDDIELIIGTLTPSLQEEVHAAVPAAMTFVSGLEWLHGENATEDDTAIGRLLLVDRGSILVSSIMPETKEEQAIFGEGFGNGLVVIARRLMAQGLIPVRDPAS</sequence>
<keyword evidence="1" id="KW-0175">Coiled coil</keyword>
<feature type="coiled-coil region" evidence="1">
    <location>
        <begin position="81"/>
        <end position="108"/>
    </location>
</feature>
<dbReference type="InterPro" id="IPR036390">
    <property type="entry name" value="WH_DNA-bd_sf"/>
</dbReference>
<dbReference type="PANTHER" id="PTHR34293">
    <property type="entry name" value="HTH-TYPE TRANSCRIPTIONAL REGULATOR TRMBL2"/>
    <property type="match status" value="1"/>
</dbReference>
<dbReference type="Gene3D" id="1.10.10.10">
    <property type="entry name" value="Winged helix-like DNA-binding domain superfamily/Winged helix DNA-binding domain"/>
    <property type="match status" value="1"/>
</dbReference>
<dbReference type="PANTHER" id="PTHR34293:SF1">
    <property type="entry name" value="HTH-TYPE TRANSCRIPTIONAL REGULATOR TRMBL2"/>
    <property type="match status" value="1"/>
</dbReference>
<reference evidence="4" key="1">
    <citation type="submission" date="2016-10" db="EMBL/GenBank/DDBJ databases">
        <authorList>
            <person name="Varghese N."/>
            <person name="Submissions S."/>
        </authorList>
    </citation>
    <scope>NUCLEOTIDE SEQUENCE [LARGE SCALE GENOMIC DNA]</scope>
    <source>
        <strain evidence="4">CGMCC 1.10121</strain>
    </source>
</reference>
<keyword evidence="4" id="KW-1185">Reference proteome</keyword>
<dbReference type="RefSeq" id="WP_089827149.1">
    <property type="nucleotide sequence ID" value="NZ_FODV01000016.1"/>
</dbReference>
<dbReference type="InterPro" id="IPR051797">
    <property type="entry name" value="TrmB-like"/>
</dbReference>
<evidence type="ECO:0000313" key="3">
    <source>
        <dbReference type="EMBL" id="SEP14552.1"/>
    </source>
</evidence>
<feature type="domain" description="Transcription regulator TrmB N-terminal" evidence="2">
    <location>
        <begin position="14"/>
        <end position="81"/>
    </location>
</feature>
<evidence type="ECO:0000313" key="4">
    <source>
        <dbReference type="Proteomes" id="UP000199126"/>
    </source>
</evidence>
<evidence type="ECO:0000256" key="1">
    <source>
        <dbReference type="SAM" id="Coils"/>
    </source>
</evidence>
<dbReference type="OrthoDB" id="30795at2157"/>
<name>A0A1H8VGF2_9EURY</name>
<evidence type="ECO:0000259" key="2">
    <source>
        <dbReference type="Pfam" id="PF01978"/>
    </source>
</evidence>
<dbReference type="Pfam" id="PF01978">
    <property type="entry name" value="TrmB"/>
    <property type="match status" value="1"/>
</dbReference>
<gene>
    <name evidence="3" type="ORF">SAMN04487948_11684</name>
</gene>
<dbReference type="InterPro" id="IPR002831">
    <property type="entry name" value="Tscrpt_reg_TrmB_N"/>
</dbReference>
<dbReference type="EMBL" id="FODV01000016">
    <property type="protein sequence ID" value="SEP14552.1"/>
    <property type="molecule type" value="Genomic_DNA"/>
</dbReference>
<accession>A0A1H8VGF2</accession>
<dbReference type="InterPro" id="IPR036388">
    <property type="entry name" value="WH-like_DNA-bd_sf"/>
</dbReference>
<organism evidence="3 4">
    <name type="scientific">Halogranum amylolyticum</name>
    <dbReference type="NCBI Taxonomy" id="660520"/>
    <lineage>
        <taxon>Archaea</taxon>
        <taxon>Methanobacteriati</taxon>
        <taxon>Methanobacteriota</taxon>
        <taxon>Stenosarchaea group</taxon>
        <taxon>Halobacteria</taxon>
        <taxon>Halobacteriales</taxon>
        <taxon>Haloferacaceae</taxon>
    </lineage>
</organism>
<proteinExistence type="predicted"/>